<dbReference type="EMBL" id="HBHX01062401">
    <property type="protein sequence ID" value="CAE0142774.1"/>
    <property type="molecule type" value="Transcribed_RNA"/>
</dbReference>
<evidence type="ECO:0000313" key="2">
    <source>
        <dbReference type="EMBL" id="CAE0142774.1"/>
    </source>
</evidence>
<feature type="region of interest" description="Disordered" evidence="1">
    <location>
        <begin position="135"/>
        <end position="174"/>
    </location>
</feature>
<evidence type="ECO:0000256" key="1">
    <source>
        <dbReference type="SAM" id="MobiDB-lite"/>
    </source>
</evidence>
<gene>
    <name evidence="2" type="ORF">HERI1096_LOCUS34502</name>
</gene>
<name>A0A7S3BTK2_9EUKA</name>
<reference evidence="2" key="1">
    <citation type="submission" date="2021-01" db="EMBL/GenBank/DDBJ databases">
        <authorList>
            <person name="Corre E."/>
            <person name="Pelletier E."/>
            <person name="Niang G."/>
            <person name="Scheremetjew M."/>
            <person name="Finn R."/>
            <person name="Kale V."/>
            <person name="Holt S."/>
            <person name="Cochrane G."/>
            <person name="Meng A."/>
            <person name="Brown T."/>
            <person name="Cohen L."/>
        </authorList>
    </citation>
    <scope>NUCLEOTIDE SEQUENCE</scope>
    <source>
        <strain evidence="2">CCMP281</strain>
    </source>
</reference>
<protein>
    <submittedName>
        <fullName evidence="2">Uncharacterized protein</fullName>
    </submittedName>
</protein>
<dbReference type="AlphaFoldDB" id="A0A7S3BTK2"/>
<accession>A0A7S3BTK2</accession>
<organism evidence="2">
    <name type="scientific">Haptolina ericina</name>
    <dbReference type="NCBI Taxonomy" id="156174"/>
    <lineage>
        <taxon>Eukaryota</taxon>
        <taxon>Haptista</taxon>
        <taxon>Haptophyta</taxon>
        <taxon>Prymnesiophyceae</taxon>
        <taxon>Prymnesiales</taxon>
        <taxon>Prymnesiaceae</taxon>
        <taxon>Haptolina</taxon>
    </lineage>
</organism>
<sequence>MPEDALAAYVTSHYVRTGGIKGEPWDVMLTARQLRVYQHCALVTSKLTRATPFGGEGGSAAILMVTASKRSEFFAPMHLHDSSPDGESKMPLFGPVAVSHHMDGEHTICCAACVSGRDPYFVDKLRAFLAEPTAAADGLDGDGVDRPLSVPEEAASSSDGPSSSFRRDYISDLD</sequence>
<proteinExistence type="predicted"/>
<feature type="compositionally biased region" description="Basic and acidic residues" evidence="1">
    <location>
        <begin position="165"/>
        <end position="174"/>
    </location>
</feature>